<dbReference type="AlphaFoldDB" id="A0A7R8XCN0"/>
<dbReference type="EMBL" id="LR900025">
    <property type="protein sequence ID" value="CAD7243832.1"/>
    <property type="molecule type" value="Genomic_DNA"/>
</dbReference>
<feature type="region of interest" description="Disordered" evidence="2">
    <location>
        <begin position="187"/>
        <end position="219"/>
    </location>
</feature>
<feature type="compositionally biased region" description="Polar residues" evidence="2">
    <location>
        <begin position="1"/>
        <end position="16"/>
    </location>
</feature>
<evidence type="ECO:0000256" key="2">
    <source>
        <dbReference type="SAM" id="MobiDB-lite"/>
    </source>
</evidence>
<dbReference type="Gene3D" id="2.60.120.1000">
    <property type="match status" value="1"/>
</dbReference>
<accession>A0A7R8XCN0</accession>
<evidence type="ECO:0000313" key="4">
    <source>
        <dbReference type="Proteomes" id="UP000677054"/>
    </source>
</evidence>
<keyword evidence="1" id="KW-0175">Coiled coil</keyword>
<gene>
    <name evidence="3" type="ORF">DSTB1V02_LOCUS3743</name>
</gene>
<evidence type="ECO:0000256" key="1">
    <source>
        <dbReference type="SAM" id="Coils"/>
    </source>
</evidence>
<dbReference type="OrthoDB" id="5989513at2759"/>
<organism evidence="3">
    <name type="scientific">Darwinula stevensoni</name>
    <dbReference type="NCBI Taxonomy" id="69355"/>
    <lineage>
        <taxon>Eukaryota</taxon>
        <taxon>Metazoa</taxon>
        <taxon>Ecdysozoa</taxon>
        <taxon>Arthropoda</taxon>
        <taxon>Crustacea</taxon>
        <taxon>Oligostraca</taxon>
        <taxon>Ostracoda</taxon>
        <taxon>Podocopa</taxon>
        <taxon>Podocopida</taxon>
        <taxon>Darwinulocopina</taxon>
        <taxon>Darwinuloidea</taxon>
        <taxon>Darwinulidae</taxon>
        <taxon>Darwinula</taxon>
    </lineage>
</organism>
<keyword evidence="4" id="KW-1185">Reference proteome</keyword>
<dbReference type="EMBL" id="CAJPEV010000508">
    <property type="protein sequence ID" value="CAG0885965.1"/>
    <property type="molecule type" value="Genomic_DNA"/>
</dbReference>
<reference evidence="3" key="1">
    <citation type="submission" date="2020-11" db="EMBL/GenBank/DDBJ databases">
        <authorList>
            <person name="Tran Van P."/>
        </authorList>
    </citation>
    <scope>NUCLEOTIDE SEQUENCE</scope>
</reference>
<feature type="coiled-coil region" evidence="1">
    <location>
        <begin position="23"/>
        <end position="78"/>
    </location>
</feature>
<feature type="compositionally biased region" description="Polar residues" evidence="2">
    <location>
        <begin position="187"/>
        <end position="200"/>
    </location>
</feature>
<proteinExistence type="predicted"/>
<name>A0A7R8XCN0_9CRUS</name>
<evidence type="ECO:0000313" key="3">
    <source>
        <dbReference type="EMBL" id="CAD7243832.1"/>
    </source>
</evidence>
<protein>
    <submittedName>
        <fullName evidence="3">Uncharacterized protein</fullName>
    </submittedName>
</protein>
<dbReference type="Proteomes" id="UP000677054">
    <property type="component" value="Unassembled WGS sequence"/>
</dbReference>
<feature type="region of interest" description="Disordered" evidence="2">
    <location>
        <begin position="1"/>
        <end position="23"/>
    </location>
</feature>
<sequence>MSRRSSTSQALQSTPTRGLENIGGNLEEMMESLRAAYKELKHDFENMRKEHEKLKSSLQEHLREGDELKLQLNATEGRLQYLEAISLQITPRTCQTLADLGVTRTGEYLVDPDGVLIGDAPIKVLCNMERDPVSTIVLHDSMGNTEIERCADPGCYNHSISMTVSRRPSQRETYTMHGGWTVTANLSTTGTDQTQDNTCANAGKTPPPDNPAESCSSLHRAGNTHPGYYLINSKKGRLDVVMCRMDLEETDPKFQEETTARIEGEGFLHGKVTSPGNPAESCSSLRQAGNTQTGYHLITNKEGRKSNSMEYSRVLGPGAGVQHGQGPVAVTSQGPVAVTSLHHTLAKRQCEMEPGPR</sequence>